<comment type="caution">
    <text evidence="1">The sequence shown here is derived from an EMBL/GenBank/DDBJ whole genome shotgun (WGS) entry which is preliminary data.</text>
</comment>
<name>A0ABQ0TQI6_9BACL</name>
<dbReference type="EMBL" id="BJON01000014">
    <property type="protein sequence ID" value="GED70055.1"/>
    <property type="molecule type" value="Genomic_DNA"/>
</dbReference>
<accession>A0ABQ0TQI6</accession>
<dbReference type="Proteomes" id="UP000319578">
    <property type="component" value="Unassembled WGS sequence"/>
</dbReference>
<reference evidence="1 2" key="1">
    <citation type="submission" date="2019-06" db="EMBL/GenBank/DDBJ databases">
        <title>Whole genome shotgun sequence of Brevibacillus reuszeri NBRC 15719.</title>
        <authorList>
            <person name="Hosoyama A."/>
            <person name="Uohara A."/>
            <person name="Ohji S."/>
            <person name="Ichikawa N."/>
        </authorList>
    </citation>
    <scope>NUCLEOTIDE SEQUENCE [LARGE SCALE GENOMIC DNA]</scope>
    <source>
        <strain evidence="1 2">NBRC 15719</strain>
    </source>
</reference>
<gene>
    <name evidence="1" type="ORF">BRE01_37570</name>
</gene>
<proteinExistence type="predicted"/>
<evidence type="ECO:0000313" key="2">
    <source>
        <dbReference type="Proteomes" id="UP000319578"/>
    </source>
</evidence>
<evidence type="ECO:0000313" key="1">
    <source>
        <dbReference type="EMBL" id="GED70055.1"/>
    </source>
</evidence>
<protein>
    <submittedName>
        <fullName evidence="1">Uncharacterized protein</fullName>
    </submittedName>
</protein>
<keyword evidence="2" id="KW-1185">Reference proteome</keyword>
<sequence length="74" mass="8320">MISSMLGLFIRESPPCIIKSNLFKVFFYFNLMNILKIEPVQIEVVVHSHVVGDVTANSSHHLEEPYAKALCGDT</sequence>
<organism evidence="1 2">
    <name type="scientific">Brevibacillus reuszeri</name>
    <dbReference type="NCBI Taxonomy" id="54915"/>
    <lineage>
        <taxon>Bacteria</taxon>
        <taxon>Bacillati</taxon>
        <taxon>Bacillota</taxon>
        <taxon>Bacilli</taxon>
        <taxon>Bacillales</taxon>
        <taxon>Paenibacillaceae</taxon>
        <taxon>Brevibacillus</taxon>
    </lineage>
</organism>